<dbReference type="Proteomes" id="UP000006377">
    <property type="component" value="Chromosome"/>
</dbReference>
<dbReference type="GO" id="GO:0005829">
    <property type="term" value="C:cytosol"/>
    <property type="evidence" value="ECO:0007669"/>
    <property type="project" value="TreeGrafter"/>
</dbReference>
<dbReference type="HAMAP" id="MF_00934">
    <property type="entry name" value="23SrRNA_methyltr_J"/>
    <property type="match status" value="1"/>
</dbReference>
<dbReference type="OrthoDB" id="9791274at2"/>
<dbReference type="GO" id="GO:0036307">
    <property type="term" value="F:23S rRNA (adenine(2030)-N(6))-methyltransferase activity"/>
    <property type="evidence" value="ECO:0007669"/>
    <property type="project" value="UniProtKB-UniRule"/>
</dbReference>
<feature type="active site" description="Proton acceptor" evidence="1">
    <location>
        <position position="158"/>
    </location>
</feature>
<feature type="binding site" evidence="1">
    <location>
        <position position="18"/>
    </location>
    <ligand>
        <name>S-adenosyl-L-methionine</name>
        <dbReference type="ChEBI" id="CHEBI:59789"/>
    </ligand>
</feature>
<feature type="binding site" evidence="1">
    <location>
        <position position="41"/>
    </location>
    <ligand>
        <name>S-adenosyl-L-methionine</name>
        <dbReference type="ChEBI" id="CHEBI:59789"/>
    </ligand>
</feature>
<feature type="binding site" evidence="1">
    <location>
        <position position="158"/>
    </location>
    <ligand>
        <name>S-adenosyl-L-methionine</name>
        <dbReference type="ChEBI" id="CHEBI:59789"/>
    </ligand>
</feature>
<keyword evidence="1" id="KW-0698">rRNA processing</keyword>
<evidence type="ECO:0000313" key="3">
    <source>
        <dbReference type="Proteomes" id="UP000006377"/>
    </source>
</evidence>
<keyword evidence="1" id="KW-0694">RNA-binding</keyword>
<keyword evidence="3" id="KW-1185">Reference proteome</keyword>
<comment type="catalytic activity">
    <reaction evidence="1">
        <text>adenosine(2030) in 23S rRNA + S-adenosyl-L-methionine = N(6)-methyladenosine(2030) in 23S rRNA + S-adenosyl-L-homocysteine + H(+)</text>
        <dbReference type="Rhea" id="RHEA:43736"/>
        <dbReference type="Rhea" id="RHEA-COMP:10668"/>
        <dbReference type="Rhea" id="RHEA-COMP:10669"/>
        <dbReference type="ChEBI" id="CHEBI:15378"/>
        <dbReference type="ChEBI" id="CHEBI:57856"/>
        <dbReference type="ChEBI" id="CHEBI:59789"/>
        <dbReference type="ChEBI" id="CHEBI:74411"/>
        <dbReference type="ChEBI" id="CHEBI:74449"/>
        <dbReference type="EC" id="2.1.1.266"/>
    </reaction>
</comment>
<dbReference type="STRING" id="402881.Plav_1863"/>
<dbReference type="InterPro" id="IPR029063">
    <property type="entry name" value="SAM-dependent_MTases_sf"/>
</dbReference>
<protein>
    <recommendedName>
        <fullName evidence="1">Ribosomal RNA large subunit methyltransferase J</fullName>
        <ecNumber evidence="1">2.1.1.266</ecNumber>
    </recommendedName>
    <alternativeName>
        <fullName evidence="1">23S rRNA (adenine(2030)-N6)-methyltransferase</fullName>
    </alternativeName>
    <alternativeName>
        <fullName evidence="1">23S rRNA m6A2030 methyltransferase</fullName>
    </alternativeName>
</protein>
<dbReference type="eggNOG" id="COG2961">
    <property type="taxonomic scope" value="Bacteria"/>
</dbReference>
<dbReference type="InterPro" id="IPR007473">
    <property type="entry name" value="RlmJ"/>
</dbReference>
<comment type="subunit">
    <text evidence="1">Monomer.</text>
</comment>
<sequence length="279" mass="30537">MNYRHAYHAGNFADVMKHAVFALVLDYMKRKDKPFFVLDTHAGTGETDLSGIEAQKTGEFREGIARVLAAPAPHPALAPYLAALPAPLDIYPGSPALAAKLARPEDRLAFCELHPDDAAALAARFRRDARVKTHAIDGYTALKAMLPPKERRGIVLIDPPFEQRNEYDRLVDALNEAVARFATGTFMIWYPVKDPSVSGAFLERLAAEGPAKTLALELHIMAADPTRMTGCGLIIVNPPFALTELGPDGKSTARSLMDWLAQTLAQAPGARAREEWLRD</sequence>
<dbReference type="RefSeq" id="WP_012110773.1">
    <property type="nucleotide sequence ID" value="NC_009719.1"/>
</dbReference>
<feature type="site" description="Interaction with substrate rRNA" evidence="1">
    <location>
        <position position="3"/>
    </location>
</feature>
<comment type="similarity">
    <text evidence="1">Belongs to the RlmJ family.</text>
</comment>
<dbReference type="Pfam" id="PF04378">
    <property type="entry name" value="RsmJ"/>
    <property type="match status" value="1"/>
</dbReference>
<dbReference type="GO" id="GO:0003723">
    <property type="term" value="F:RNA binding"/>
    <property type="evidence" value="ECO:0007669"/>
    <property type="project" value="UniProtKB-UniRule"/>
</dbReference>
<dbReference type="PANTHER" id="PTHR37426">
    <property type="entry name" value="RIBOSOMAL RNA LARGE SUBUNIT METHYLTRANSFERASE J"/>
    <property type="match status" value="1"/>
</dbReference>
<dbReference type="Gene3D" id="3.40.50.150">
    <property type="entry name" value="Vaccinia Virus protein VP39"/>
    <property type="match status" value="1"/>
</dbReference>
<reference evidence="2 3" key="1">
    <citation type="journal article" date="2011" name="Stand. Genomic Sci.">
        <title>Complete genome sequence of Parvibaculum lavamentivorans type strain (DS-1(T)).</title>
        <authorList>
            <person name="Schleheck D."/>
            <person name="Weiss M."/>
            <person name="Pitluck S."/>
            <person name="Bruce D."/>
            <person name="Land M.L."/>
            <person name="Han S."/>
            <person name="Saunders E."/>
            <person name="Tapia R."/>
            <person name="Detter C."/>
            <person name="Brettin T."/>
            <person name="Han J."/>
            <person name="Woyke T."/>
            <person name="Goodwin L."/>
            <person name="Pennacchio L."/>
            <person name="Nolan M."/>
            <person name="Cook A.M."/>
            <person name="Kjelleberg S."/>
            <person name="Thomas T."/>
        </authorList>
    </citation>
    <scope>NUCLEOTIDE SEQUENCE [LARGE SCALE GENOMIC DNA]</scope>
    <source>
        <strain evidence="3">DS-1 / DSM 13023 / NCIMB 13966</strain>
    </source>
</reference>
<keyword evidence="1" id="KW-0808">Transferase</keyword>
<dbReference type="PANTHER" id="PTHR37426:SF1">
    <property type="entry name" value="RIBOSOMAL RNA LARGE SUBUNIT METHYLTRANSFERASE J"/>
    <property type="match status" value="1"/>
</dbReference>
<dbReference type="EC" id="2.1.1.266" evidence="1"/>
<keyword evidence="1" id="KW-0949">S-adenosyl-L-methionine</keyword>
<accession>A7HU97</accession>
<feature type="binding site" evidence="1">
    <location>
        <begin position="137"/>
        <end position="138"/>
    </location>
    <ligand>
        <name>S-adenosyl-L-methionine</name>
        <dbReference type="ChEBI" id="CHEBI:59789"/>
    </ligand>
</feature>
<organism evidence="2 3">
    <name type="scientific">Parvibaculum lavamentivorans (strain DS-1 / DSM 13023 / NCIMB 13966)</name>
    <dbReference type="NCBI Taxonomy" id="402881"/>
    <lineage>
        <taxon>Bacteria</taxon>
        <taxon>Pseudomonadati</taxon>
        <taxon>Pseudomonadota</taxon>
        <taxon>Alphaproteobacteria</taxon>
        <taxon>Hyphomicrobiales</taxon>
        <taxon>Parvibaculaceae</taxon>
        <taxon>Parvibaculum</taxon>
    </lineage>
</organism>
<dbReference type="AlphaFoldDB" id="A7HU97"/>
<proteinExistence type="inferred from homology"/>
<dbReference type="EMBL" id="CP000774">
    <property type="protein sequence ID" value="ABS63480.1"/>
    <property type="molecule type" value="Genomic_DNA"/>
</dbReference>
<comment type="function">
    <text evidence="1">Specifically methylates the adenine in position 2030 of 23S rRNA.</text>
</comment>
<evidence type="ECO:0000313" key="2">
    <source>
        <dbReference type="EMBL" id="ABS63480.1"/>
    </source>
</evidence>
<feature type="binding site" evidence="1">
    <location>
        <position position="112"/>
    </location>
    <ligand>
        <name>S-adenosyl-L-methionine</name>
        <dbReference type="ChEBI" id="CHEBI:59789"/>
    </ligand>
</feature>
<evidence type="ECO:0000256" key="1">
    <source>
        <dbReference type="HAMAP-Rule" id="MF_00934"/>
    </source>
</evidence>
<dbReference type="GO" id="GO:0070475">
    <property type="term" value="P:rRNA base methylation"/>
    <property type="evidence" value="ECO:0007669"/>
    <property type="project" value="UniProtKB-UniRule"/>
</dbReference>
<dbReference type="HOGENOM" id="CLU_061769_0_0_5"/>
<dbReference type="KEGG" id="pla:Plav_1863"/>
<name>A7HU97_PARL1</name>
<gene>
    <name evidence="1" type="primary">rlmJ</name>
    <name evidence="2" type="ordered locus">Plav_1863</name>
</gene>
<dbReference type="SUPFAM" id="SSF53335">
    <property type="entry name" value="S-adenosyl-L-methionine-dependent methyltransferases"/>
    <property type="match status" value="1"/>
</dbReference>
<keyword evidence="1" id="KW-0489">Methyltransferase</keyword>
<feature type="binding site" evidence="1">
    <location>
        <position position="94"/>
    </location>
    <ligand>
        <name>S-adenosyl-L-methionine</name>
        <dbReference type="ChEBI" id="CHEBI:59789"/>
    </ligand>
</feature>